<dbReference type="AlphaFoldDB" id="A0AAD6M3Y8"/>
<proteinExistence type="predicted"/>
<dbReference type="Gene3D" id="3.40.50.10330">
    <property type="entry name" value="Probable inorganic polyphosphate/atp-NAD kinase, domain 1"/>
    <property type="match status" value="1"/>
</dbReference>
<comment type="caution">
    <text evidence="3">The sequence shown here is derived from an EMBL/GenBank/DDBJ whole genome shotgun (WGS) entry which is preliminary data.</text>
</comment>
<dbReference type="PANTHER" id="PTHR11255:SF54">
    <property type="entry name" value="DIACYLGLYCEROL KINASE THETA"/>
    <property type="match status" value="1"/>
</dbReference>
<evidence type="ECO:0000313" key="4">
    <source>
        <dbReference type="Proteomes" id="UP001164929"/>
    </source>
</evidence>
<name>A0AAD6M3Y8_9ROSI</name>
<dbReference type="Proteomes" id="UP001164929">
    <property type="component" value="Chromosome 12"/>
</dbReference>
<feature type="domain" description="DAGKc" evidence="2">
    <location>
        <begin position="324"/>
        <end position="399"/>
    </location>
</feature>
<dbReference type="SUPFAM" id="SSF111331">
    <property type="entry name" value="NAD kinase/diacylglycerol kinase-like"/>
    <property type="match status" value="1"/>
</dbReference>
<dbReference type="InterPro" id="IPR037607">
    <property type="entry name" value="DGK"/>
</dbReference>
<reference evidence="3" key="1">
    <citation type="journal article" date="2023" name="Mol. Ecol. Resour.">
        <title>Chromosome-level genome assembly of a triploid poplar Populus alba 'Berolinensis'.</title>
        <authorList>
            <person name="Chen S."/>
            <person name="Yu Y."/>
            <person name="Wang X."/>
            <person name="Wang S."/>
            <person name="Zhang T."/>
            <person name="Zhou Y."/>
            <person name="He R."/>
            <person name="Meng N."/>
            <person name="Wang Y."/>
            <person name="Liu W."/>
            <person name="Liu Z."/>
            <person name="Liu J."/>
            <person name="Guo Q."/>
            <person name="Huang H."/>
            <person name="Sederoff R.R."/>
            <person name="Wang G."/>
            <person name="Qu G."/>
            <person name="Chen S."/>
        </authorList>
    </citation>
    <scope>NUCLEOTIDE SEQUENCE</scope>
    <source>
        <strain evidence="3">SC-2020</strain>
    </source>
</reference>
<keyword evidence="4" id="KW-1185">Reference proteome</keyword>
<gene>
    <name evidence="3" type="ORF">NC653_030046</name>
</gene>
<accession>A0AAD6M3Y8</accession>
<dbReference type="GO" id="GO:0008270">
    <property type="term" value="F:zinc ion binding"/>
    <property type="evidence" value="ECO:0007669"/>
    <property type="project" value="UniProtKB-KW"/>
</dbReference>
<evidence type="ECO:0000313" key="3">
    <source>
        <dbReference type="EMBL" id="KAJ6978346.1"/>
    </source>
</evidence>
<dbReference type="PANTHER" id="PTHR11255">
    <property type="entry name" value="DIACYLGLYCEROL KINASE"/>
    <property type="match status" value="1"/>
</dbReference>
<protein>
    <recommendedName>
        <fullName evidence="2">DAGKc domain-containing protein</fullName>
    </recommendedName>
</protein>
<keyword evidence="1" id="KW-0862">Zinc</keyword>
<dbReference type="SMART" id="SM00046">
    <property type="entry name" value="DAGKc"/>
    <property type="match status" value="1"/>
</dbReference>
<dbReference type="GO" id="GO:0007165">
    <property type="term" value="P:signal transduction"/>
    <property type="evidence" value="ECO:0007669"/>
    <property type="project" value="InterPro"/>
</dbReference>
<dbReference type="EMBL" id="JAQIZT010000012">
    <property type="protein sequence ID" value="KAJ6978346.1"/>
    <property type="molecule type" value="Genomic_DNA"/>
</dbReference>
<dbReference type="GO" id="GO:0004143">
    <property type="term" value="F:ATP-dependent diacylglycerol kinase activity"/>
    <property type="evidence" value="ECO:0007669"/>
    <property type="project" value="InterPro"/>
</dbReference>
<dbReference type="InterPro" id="IPR016064">
    <property type="entry name" value="NAD/diacylglycerol_kinase_sf"/>
</dbReference>
<dbReference type="GO" id="GO:0016020">
    <property type="term" value="C:membrane"/>
    <property type="evidence" value="ECO:0007669"/>
    <property type="project" value="UniProtKB-SubCell"/>
</dbReference>
<keyword evidence="1" id="KW-0863">Zinc-finger</keyword>
<dbReference type="InterPro" id="IPR017438">
    <property type="entry name" value="ATP-NAD_kinase_N"/>
</dbReference>
<dbReference type="InterPro" id="IPR001206">
    <property type="entry name" value="Diacylglycerol_kinase_cat_dom"/>
</dbReference>
<evidence type="ECO:0000256" key="1">
    <source>
        <dbReference type="ARBA" id="ARBA00022771"/>
    </source>
</evidence>
<evidence type="ECO:0000259" key="2">
    <source>
        <dbReference type="PROSITE" id="PS50146"/>
    </source>
</evidence>
<keyword evidence="1" id="KW-0479">Metal-binding</keyword>
<organism evidence="3 4">
    <name type="scientific">Populus alba x Populus x berolinensis</name>
    <dbReference type="NCBI Taxonomy" id="444605"/>
    <lineage>
        <taxon>Eukaryota</taxon>
        <taxon>Viridiplantae</taxon>
        <taxon>Streptophyta</taxon>
        <taxon>Embryophyta</taxon>
        <taxon>Tracheophyta</taxon>
        <taxon>Spermatophyta</taxon>
        <taxon>Magnoliopsida</taxon>
        <taxon>eudicotyledons</taxon>
        <taxon>Gunneridae</taxon>
        <taxon>Pentapetalae</taxon>
        <taxon>rosids</taxon>
        <taxon>fabids</taxon>
        <taxon>Malpighiales</taxon>
        <taxon>Salicaceae</taxon>
        <taxon>Saliceae</taxon>
        <taxon>Populus</taxon>
    </lineage>
</organism>
<dbReference type="PROSITE" id="PS50146">
    <property type="entry name" value="DAGK"/>
    <property type="match status" value="1"/>
</dbReference>
<sequence length="570" mass="66663">MPVCRNSVAFEFRVIPLEHVCFCYLFYIRLSPQTAKRFDSVSFAAFRLRYFLPQTAKRFDSVSFAAFRLRCPVCRNSVAFEFRVIPLEHVYFLPQTAKRFDSVSFAAFRLRCPGCRNSVAFEFRVIPLEHVCFCYLFYIRLSSAKGKRFDSVSFAAFRLRCPFAEIQLPLNFDFLPQTAKRFDSVSFAAFRLRCPFCRNSVAFEFRVIPLEHVCFCYLFYIRLSSANTKRFDSVSFAAFRLRCPDFHPQTRNAFFDSVSFATFRLRCPFCRNSVAFEFRVIPLEHDNFGGCSEYEFLELFGAKRIILSNMMLMRVVGDDISRRDGTVCWVLSTIEKQNFVSPPPVAILPAGTGNDLARVLSWGGGLGSVERQGGLCTLLHHIEHAAVTILDRWKVALEIHNLREENPEKFYNQLYWLKCYDVTAVHEQSSVCKREAKSIMDRTFADFPWQVRVEVDGVDIEVPEPQRFQDKVSIDDHYFENISILRIFYLKCTMLRDGFNHKWTNPFCPQLPRKRSPLIHPIEAFYFFQPRFIVIELPDGPICTMLNLNRENDKVFHKLAYKETFLKRSW</sequence>
<dbReference type="Pfam" id="PF00781">
    <property type="entry name" value="DAGK_cat"/>
    <property type="match status" value="1"/>
</dbReference>